<dbReference type="RefSeq" id="WP_379900731.1">
    <property type="nucleotide sequence ID" value="NZ_JBHRTR010000027.1"/>
</dbReference>
<protein>
    <submittedName>
        <fullName evidence="9">MotA/TolQ/ExbB proton channel family protein</fullName>
    </submittedName>
</protein>
<keyword evidence="4 7" id="KW-1133">Transmembrane helix</keyword>
<comment type="caution">
    <text evidence="9">The sequence shown here is derived from an EMBL/GenBank/DDBJ whole genome shotgun (WGS) entry which is preliminary data.</text>
</comment>
<evidence type="ECO:0000256" key="4">
    <source>
        <dbReference type="ARBA" id="ARBA00022989"/>
    </source>
</evidence>
<evidence type="ECO:0000313" key="10">
    <source>
        <dbReference type="Proteomes" id="UP001595528"/>
    </source>
</evidence>
<keyword evidence="3 7" id="KW-0812">Transmembrane</keyword>
<keyword evidence="6" id="KW-0813">Transport</keyword>
<keyword evidence="5 7" id="KW-0472">Membrane</keyword>
<evidence type="ECO:0000313" key="9">
    <source>
        <dbReference type="EMBL" id="MFC3228018.1"/>
    </source>
</evidence>
<comment type="similarity">
    <text evidence="6">Belongs to the exbB/tolQ family.</text>
</comment>
<dbReference type="Proteomes" id="UP001595528">
    <property type="component" value="Unassembled WGS sequence"/>
</dbReference>
<evidence type="ECO:0000256" key="6">
    <source>
        <dbReference type="RuleBase" id="RU004057"/>
    </source>
</evidence>
<proteinExistence type="inferred from homology"/>
<name>A0ABV7L0E2_9PROT</name>
<feature type="domain" description="MotA/TolQ/ExbB proton channel" evidence="8">
    <location>
        <begin position="89"/>
        <end position="192"/>
    </location>
</feature>
<dbReference type="Pfam" id="PF01618">
    <property type="entry name" value="MotA_ExbB"/>
    <property type="match status" value="1"/>
</dbReference>
<keyword evidence="6" id="KW-0653">Protein transport</keyword>
<gene>
    <name evidence="9" type="ORF">ACFOGJ_12295</name>
</gene>
<keyword evidence="10" id="KW-1185">Reference proteome</keyword>
<evidence type="ECO:0000256" key="3">
    <source>
        <dbReference type="ARBA" id="ARBA00022692"/>
    </source>
</evidence>
<keyword evidence="2" id="KW-1003">Cell membrane</keyword>
<evidence type="ECO:0000256" key="2">
    <source>
        <dbReference type="ARBA" id="ARBA00022475"/>
    </source>
</evidence>
<comment type="subcellular location">
    <subcellularLocation>
        <location evidence="1">Cell membrane</location>
        <topology evidence="1">Multi-pass membrane protein</topology>
    </subcellularLocation>
    <subcellularLocation>
        <location evidence="6">Membrane</location>
        <topology evidence="6">Multi-pass membrane protein</topology>
    </subcellularLocation>
</comment>
<evidence type="ECO:0000259" key="8">
    <source>
        <dbReference type="Pfam" id="PF01618"/>
    </source>
</evidence>
<accession>A0ABV7L0E2</accession>
<dbReference type="PANTHER" id="PTHR30625">
    <property type="entry name" value="PROTEIN TOLQ"/>
    <property type="match status" value="1"/>
</dbReference>
<evidence type="ECO:0000256" key="5">
    <source>
        <dbReference type="ARBA" id="ARBA00023136"/>
    </source>
</evidence>
<reference evidence="10" key="1">
    <citation type="journal article" date="2019" name="Int. J. Syst. Evol. Microbiol.">
        <title>The Global Catalogue of Microorganisms (GCM) 10K type strain sequencing project: providing services to taxonomists for standard genome sequencing and annotation.</title>
        <authorList>
            <consortium name="The Broad Institute Genomics Platform"/>
            <consortium name="The Broad Institute Genome Sequencing Center for Infectious Disease"/>
            <person name="Wu L."/>
            <person name="Ma J."/>
        </authorList>
    </citation>
    <scope>NUCLEOTIDE SEQUENCE [LARGE SCALE GENOMIC DNA]</scope>
    <source>
        <strain evidence="10">KCTC 42964</strain>
    </source>
</reference>
<evidence type="ECO:0000256" key="7">
    <source>
        <dbReference type="SAM" id="Phobius"/>
    </source>
</evidence>
<evidence type="ECO:0000256" key="1">
    <source>
        <dbReference type="ARBA" id="ARBA00004651"/>
    </source>
</evidence>
<dbReference type="InterPro" id="IPR050790">
    <property type="entry name" value="ExbB/TolQ_transport"/>
</dbReference>
<dbReference type="InterPro" id="IPR002898">
    <property type="entry name" value="MotA_ExbB_proton_chnl"/>
</dbReference>
<feature type="transmembrane region" description="Helical" evidence="7">
    <location>
        <begin position="154"/>
        <end position="180"/>
    </location>
</feature>
<dbReference type="EMBL" id="JBHRTR010000027">
    <property type="protein sequence ID" value="MFC3228018.1"/>
    <property type="molecule type" value="Genomic_DNA"/>
</dbReference>
<dbReference type="PANTHER" id="PTHR30625:SF11">
    <property type="entry name" value="MOTA_TOLQ_EXBB PROTON CHANNEL DOMAIN-CONTAINING PROTEIN"/>
    <property type="match status" value="1"/>
</dbReference>
<feature type="transmembrane region" description="Helical" evidence="7">
    <location>
        <begin position="113"/>
        <end position="134"/>
    </location>
</feature>
<feature type="transmembrane region" description="Helical" evidence="7">
    <location>
        <begin position="12"/>
        <end position="31"/>
    </location>
</feature>
<organism evidence="9 10">
    <name type="scientific">Marinibaculum pumilum</name>
    <dbReference type="NCBI Taxonomy" id="1766165"/>
    <lineage>
        <taxon>Bacteria</taxon>
        <taxon>Pseudomonadati</taxon>
        <taxon>Pseudomonadota</taxon>
        <taxon>Alphaproteobacteria</taxon>
        <taxon>Rhodospirillales</taxon>
        <taxon>Rhodospirillaceae</taxon>
        <taxon>Marinibaculum</taxon>
    </lineage>
</organism>
<sequence length="205" mass="21098">MQGLISAGGPVVIVLAVLSVLALTVVLAKLWQLAAWRLWRSDPAAPAVALAAKGRWLDAAEAAAAVPHPAAALAAWICRMRGQKQPAGAAELHVAAERRAQAALDRVRGGLRLLAFVTATAPLLGLFGTVLGMIEAFQELEASGRQIDPGQLSGGIWAALLTTAAGLAVAIPASAFLALFQSVTERTARALEDVAAALLPPEPGR</sequence>